<sequence>MKIRQLSYVQTIALGFLTVIAAGTILLMLPAASQSGEATGLVTALFTSVSASCVTGLVLVDTATYWSGFGQAVIIVLIQLGGLGFMTIATLFSRLLRRRMSMRERGVMAESINTVRVGRIMEITSTIGLGTLIFELAGAVLLSIRFIPEFGLGRGLWYSVFHSISAFCNAGFDLMGVKEPFSSLVSYSDDALVSITIMLLIIFGGIGFLVWDDVRQKGLKWRRYDLQTKLVILTTLVLIFGGALLFFVIERNRMNADMPLGEQILVSFFSAVTPRTAGFNSVDTAALSDASKLLTVILMFIGGSPGSTAGGIKTTSVAVVLIFLFSGIRGRRGAYVFGRRIPDDAMKRSGMIVSTNLMLALFGALVLCGTQSLPLADVLIEVFSAIGTVGMSTGITRELSTLSALVIALLMYCGRVGSVSFAMALLERRSDPPVTYPEEQVTVG</sequence>
<feature type="transmembrane region" description="Helical" evidence="8">
    <location>
        <begin position="126"/>
        <end position="147"/>
    </location>
</feature>
<feature type="transmembrane region" description="Helical" evidence="8">
    <location>
        <begin position="402"/>
        <end position="426"/>
    </location>
</feature>
<feature type="transmembrane region" description="Helical" evidence="8">
    <location>
        <begin position="41"/>
        <end position="60"/>
    </location>
</feature>
<reference evidence="9" key="2">
    <citation type="journal article" date="2021" name="PeerJ">
        <title>Extensive microbial diversity within the chicken gut microbiome revealed by metagenomics and culture.</title>
        <authorList>
            <person name="Gilroy R."/>
            <person name="Ravi A."/>
            <person name="Getino M."/>
            <person name="Pursley I."/>
            <person name="Horton D.L."/>
            <person name="Alikhan N.F."/>
            <person name="Baker D."/>
            <person name="Gharbi K."/>
            <person name="Hall N."/>
            <person name="Watson M."/>
            <person name="Adriaenssens E.M."/>
            <person name="Foster-Nyarko E."/>
            <person name="Jarju S."/>
            <person name="Secka A."/>
            <person name="Antonio M."/>
            <person name="Oren A."/>
            <person name="Chaudhuri R.R."/>
            <person name="La Ragione R."/>
            <person name="Hildebrand F."/>
            <person name="Pallen M.J."/>
        </authorList>
    </citation>
    <scope>NUCLEOTIDE SEQUENCE</scope>
    <source>
        <strain evidence="9">ChiHecec3B27-6122</strain>
    </source>
</reference>
<evidence type="ECO:0000256" key="5">
    <source>
        <dbReference type="ARBA" id="ARBA00022989"/>
    </source>
</evidence>
<feature type="transmembrane region" description="Helical" evidence="8">
    <location>
        <begin position="230"/>
        <end position="249"/>
    </location>
</feature>
<evidence type="ECO:0000256" key="3">
    <source>
        <dbReference type="ARBA" id="ARBA00022475"/>
    </source>
</evidence>
<dbReference type="GO" id="GO:0005886">
    <property type="term" value="C:plasma membrane"/>
    <property type="evidence" value="ECO:0007669"/>
    <property type="project" value="UniProtKB-SubCell"/>
</dbReference>
<keyword evidence="6" id="KW-0406">Ion transport</keyword>
<keyword evidence="4 8" id="KW-0812">Transmembrane</keyword>
<dbReference type="Proteomes" id="UP000886876">
    <property type="component" value="Unassembled WGS sequence"/>
</dbReference>
<evidence type="ECO:0000256" key="4">
    <source>
        <dbReference type="ARBA" id="ARBA00022692"/>
    </source>
</evidence>
<dbReference type="GO" id="GO:0008324">
    <property type="term" value="F:monoatomic cation transmembrane transporter activity"/>
    <property type="evidence" value="ECO:0007669"/>
    <property type="project" value="InterPro"/>
</dbReference>
<dbReference type="InterPro" id="IPR003445">
    <property type="entry name" value="Cat_transpt"/>
</dbReference>
<proteinExistence type="predicted"/>
<evidence type="ECO:0000256" key="2">
    <source>
        <dbReference type="ARBA" id="ARBA00022448"/>
    </source>
</evidence>
<feature type="transmembrane region" description="Helical" evidence="8">
    <location>
        <begin position="72"/>
        <end position="96"/>
    </location>
</feature>
<evidence type="ECO:0000313" key="9">
    <source>
        <dbReference type="EMBL" id="HIS96902.1"/>
    </source>
</evidence>
<dbReference type="EMBL" id="DVJS01000064">
    <property type="protein sequence ID" value="HIS96902.1"/>
    <property type="molecule type" value="Genomic_DNA"/>
</dbReference>
<name>A0A9D1G3M2_9FIRM</name>
<keyword evidence="5 8" id="KW-1133">Transmembrane helix</keyword>
<feature type="transmembrane region" description="Helical" evidence="8">
    <location>
        <begin position="6"/>
        <end position="29"/>
    </location>
</feature>
<evidence type="ECO:0000256" key="6">
    <source>
        <dbReference type="ARBA" id="ARBA00023065"/>
    </source>
</evidence>
<dbReference type="GO" id="GO:0030001">
    <property type="term" value="P:metal ion transport"/>
    <property type="evidence" value="ECO:0007669"/>
    <property type="project" value="UniProtKB-ARBA"/>
</dbReference>
<accession>A0A9D1G3M2</accession>
<feature type="transmembrane region" description="Helical" evidence="8">
    <location>
        <begin position="349"/>
        <end position="367"/>
    </location>
</feature>
<keyword evidence="2" id="KW-0813">Transport</keyword>
<keyword evidence="3" id="KW-1003">Cell membrane</keyword>
<organism evidence="9 10">
    <name type="scientific">Candidatus Scatomorpha pullistercoris</name>
    <dbReference type="NCBI Taxonomy" id="2840929"/>
    <lineage>
        <taxon>Bacteria</taxon>
        <taxon>Bacillati</taxon>
        <taxon>Bacillota</taxon>
        <taxon>Clostridia</taxon>
        <taxon>Eubacteriales</taxon>
        <taxon>Candidatus Scatomorpha</taxon>
    </lineage>
</organism>
<comment type="caution">
    <text evidence="9">The sequence shown here is derived from an EMBL/GenBank/DDBJ whole genome shotgun (WGS) entry which is preliminary data.</text>
</comment>
<gene>
    <name evidence="9" type="ORF">IAD42_02885</name>
</gene>
<dbReference type="Pfam" id="PF02386">
    <property type="entry name" value="TrkH"/>
    <property type="match status" value="1"/>
</dbReference>
<evidence type="ECO:0000256" key="7">
    <source>
        <dbReference type="ARBA" id="ARBA00023136"/>
    </source>
</evidence>
<dbReference type="AlphaFoldDB" id="A0A9D1G3M2"/>
<reference evidence="9" key="1">
    <citation type="submission" date="2020-10" db="EMBL/GenBank/DDBJ databases">
        <authorList>
            <person name="Gilroy R."/>
        </authorList>
    </citation>
    <scope>NUCLEOTIDE SEQUENCE</scope>
    <source>
        <strain evidence="9">ChiHecec3B27-6122</strain>
    </source>
</reference>
<protein>
    <submittedName>
        <fullName evidence="9">Trk family potassium uptake protein</fullName>
    </submittedName>
</protein>
<dbReference type="PANTHER" id="PTHR32024">
    <property type="entry name" value="TRK SYSTEM POTASSIUM UPTAKE PROTEIN TRKG-RELATED"/>
    <property type="match status" value="1"/>
</dbReference>
<feature type="transmembrane region" description="Helical" evidence="8">
    <location>
        <begin position="373"/>
        <end position="395"/>
    </location>
</feature>
<feature type="transmembrane region" description="Helical" evidence="8">
    <location>
        <begin position="308"/>
        <end position="328"/>
    </location>
</feature>
<dbReference type="PANTHER" id="PTHR32024:SF1">
    <property type="entry name" value="KTR SYSTEM POTASSIUM UPTAKE PROTEIN B"/>
    <property type="match status" value="1"/>
</dbReference>
<evidence type="ECO:0000256" key="1">
    <source>
        <dbReference type="ARBA" id="ARBA00004651"/>
    </source>
</evidence>
<evidence type="ECO:0000256" key="8">
    <source>
        <dbReference type="SAM" id="Phobius"/>
    </source>
</evidence>
<comment type="subcellular location">
    <subcellularLocation>
        <location evidence="1">Cell membrane</location>
        <topology evidence="1">Multi-pass membrane protein</topology>
    </subcellularLocation>
</comment>
<feature type="transmembrane region" description="Helical" evidence="8">
    <location>
        <begin position="191"/>
        <end position="210"/>
    </location>
</feature>
<evidence type="ECO:0000313" key="10">
    <source>
        <dbReference type="Proteomes" id="UP000886876"/>
    </source>
</evidence>
<keyword evidence="7 8" id="KW-0472">Membrane</keyword>